<gene>
    <name evidence="2" type="ORF">SDC9_103257</name>
</gene>
<protein>
    <submittedName>
        <fullName evidence="2">Uncharacterized protein</fullName>
    </submittedName>
</protein>
<dbReference type="EMBL" id="VSSQ01015763">
    <property type="protein sequence ID" value="MPM56453.1"/>
    <property type="molecule type" value="Genomic_DNA"/>
</dbReference>
<evidence type="ECO:0000256" key="1">
    <source>
        <dbReference type="SAM" id="MobiDB-lite"/>
    </source>
</evidence>
<proteinExistence type="predicted"/>
<feature type="compositionally biased region" description="Basic residues" evidence="1">
    <location>
        <begin position="176"/>
        <end position="186"/>
    </location>
</feature>
<dbReference type="AlphaFoldDB" id="A0A645AZW9"/>
<feature type="region of interest" description="Disordered" evidence="1">
    <location>
        <begin position="28"/>
        <end position="94"/>
    </location>
</feature>
<feature type="compositionally biased region" description="Low complexity" evidence="1">
    <location>
        <begin position="151"/>
        <end position="167"/>
    </location>
</feature>
<sequence length="186" mass="19952">MARAPRAHPYRPQNRCCACARAAVHRPRAHGPAAPRDWPLGGETTQAPTRATRAPVQLRPQHPKALQPRAKVPARTLPTDPANRHQRQGSGGGFFRPQVGAAQVAWGSRATAPVWHHLTGCQTVPAPSESSPAPPWFNAPADRLRGPGGAFPPRSSPAPSASAHPGSCLRMESAGRWKRPQCRAAW</sequence>
<feature type="region of interest" description="Disordered" evidence="1">
    <location>
        <begin position="141"/>
        <end position="186"/>
    </location>
</feature>
<feature type="compositionally biased region" description="Low complexity" evidence="1">
    <location>
        <begin position="44"/>
        <end position="55"/>
    </location>
</feature>
<reference evidence="2" key="1">
    <citation type="submission" date="2019-08" db="EMBL/GenBank/DDBJ databases">
        <authorList>
            <person name="Kucharzyk K."/>
            <person name="Murdoch R.W."/>
            <person name="Higgins S."/>
            <person name="Loffler F."/>
        </authorList>
    </citation>
    <scope>NUCLEOTIDE SEQUENCE</scope>
</reference>
<comment type="caution">
    <text evidence="2">The sequence shown here is derived from an EMBL/GenBank/DDBJ whole genome shotgun (WGS) entry which is preliminary data.</text>
</comment>
<accession>A0A645AZW9</accession>
<evidence type="ECO:0000313" key="2">
    <source>
        <dbReference type="EMBL" id="MPM56453.1"/>
    </source>
</evidence>
<name>A0A645AZW9_9ZZZZ</name>
<organism evidence="2">
    <name type="scientific">bioreactor metagenome</name>
    <dbReference type="NCBI Taxonomy" id="1076179"/>
    <lineage>
        <taxon>unclassified sequences</taxon>
        <taxon>metagenomes</taxon>
        <taxon>ecological metagenomes</taxon>
    </lineage>
</organism>